<dbReference type="STRING" id="2020962.A0A2N1JCZ8"/>
<dbReference type="OrthoDB" id="4349954at2759"/>
<evidence type="ECO:0000313" key="2">
    <source>
        <dbReference type="Proteomes" id="UP000232875"/>
    </source>
</evidence>
<dbReference type="GO" id="GO:0003723">
    <property type="term" value="F:RNA binding"/>
    <property type="evidence" value="ECO:0007669"/>
    <property type="project" value="TreeGrafter"/>
</dbReference>
<name>A0A2N1JCZ8_9BASI</name>
<dbReference type="EMBL" id="KZ454989">
    <property type="protein sequence ID" value="PKI84441.1"/>
    <property type="molecule type" value="Genomic_DNA"/>
</dbReference>
<dbReference type="InterPro" id="IPR042859">
    <property type="entry name" value="NOL11"/>
</dbReference>
<organism evidence="1 2">
    <name type="scientific">Malassezia vespertilionis</name>
    <dbReference type="NCBI Taxonomy" id="2020962"/>
    <lineage>
        <taxon>Eukaryota</taxon>
        <taxon>Fungi</taxon>
        <taxon>Dikarya</taxon>
        <taxon>Basidiomycota</taxon>
        <taxon>Ustilaginomycotina</taxon>
        <taxon>Malasseziomycetes</taxon>
        <taxon>Malasseziales</taxon>
        <taxon>Malasseziaceae</taxon>
        <taxon>Malassezia</taxon>
    </lineage>
</organism>
<dbReference type="PANTHER" id="PTHR15633">
    <property type="entry name" value="NUCLEOLAR PROTEIN 11"/>
    <property type="match status" value="1"/>
</dbReference>
<keyword evidence="2" id="KW-1185">Reference proteome</keyword>
<sequence>MARKMEAAAPLVQTPIQLSGHSLPRNTSTTVLCTSHSTNARRSYVAIGDVVRASATSGVRRRRGLAASIEQGVAVVLMDVNTQMPMHTYTLRPSDHITSPPLVVERALHAAGDKKLVRTTYLGAQDASGTVLWVLTESLDMRGKRIAELDPEKAVHSVAGAPLEALFSLRSGDLLAVRADGTVVLLAEPLSSQSLVKYTAEIGSFLPRMRLDTQMLDAPFAKALLHHAPNAASMLGALLLVSAPQTKDAQLSVRALAVHAEAPFLRAYDSAPLFPSVPASKVISSSVHPSGALCALSKSGELCTANLSLEHNALDALDPHTVALPALRGAAKSAVRALLLSPSHLLLLTVPSGDVQSAKERAAALIWDVDLDTILTRVEWSLGNTPGKHGQLCVTAVPATDSHVLVQVDSGTSTDAMRSSILALPVSVPTTGLLRHALGTAAQTSAWLAPDATFSTDAVLEPSHASFLRTLESLAEEERARTLEATFPTWRKEESARLRSAEHVKASRKTPKPVLENAFVARLLAIALPHASSGKSTLEAPNTLRYLLERNAVSSTMMRGPKEHDSLLARVRATNDWSILYLLLRHVPDLAEMHAITILHDVLAQQNDPAAPTIARVLQHILAPPKFAKPALRMALRTQIRSNEHVLILLDIVRRWLDAVLSGPLDRQLGLQKDGMCTVPHTQIQYSSGDVHAPELETLVSFAEDLLDTYFPQLLASTSTHAFLAECTKAVAQHTQQLQSIARLQGPLDAFLHAEKSKEGKGKRKAEGKSKRLALHEASLLVPPYSVETLDV</sequence>
<gene>
    <name evidence="1" type="ORF">MVES_001497</name>
</gene>
<proteinExistence type="predicted"/>
<protein>
    <submittedName>
        <fullName evidence="1">Uncharacterized protein</fullName>
    </submittedName>
</protein>
<dbReference type="PANTHER" id="PTHR15633:SF2">
    <property type="entry name" value="NUCLEOLAR PROTEIN 11"/>
    <property type="match status" value="1"/>
</dbReference>
<dbReference type="AlphaFoldDB" id="A0A2N1JCZ8"/>
<dbReference type="GO" id="GO:0005730">
    <property type="term" value="C:nucleolus"/>
    <property type="evidence" value="ECO:0007669"/>
    <property type="project" value="TreeGrafter"/>
</dbReference>
<reference evidence="1 2" key="1">
    <citation type="submission" date="2017-10" db="EMBL/GenBank/DDBJ databases">
        <title>A novel species of cold-tolerant Malassezia isolated from bats.</title>
        <authorList>
            <person name="Lorch J.M."/>
            <person name="Palmer J.M."/>
            <person name="Vanderwolf K.J."/>
            <person name="Schmidt K.Z."/>
            <person name="Verant M.L."/>
            <person name="Weller T.J."/>
            <person name="Blehert D.S."/>
        </authorList>
    </citation>
    <scope>NUCLEOTIDE SEQUENCE [LARGE SCALE GENOMIC DNA]</scope>
    <source>
        <strain evidence="1 2">NWHC:44797-103</strain>
    </source>
</reference>
<evidence type="ECO:0000313" key="1">
    <source>
        <dbReference type="EMBL" id="PKI84441.1"/>
    </source>
</evidence>
<dbReference type="Proteomes" id="UP000232875">
    <property type="component" value="Unassembled WGS sequence"/>
</dbReference>
<accession>A0A2N1JCZ8</accession>
<dbReference type="GO" id="GO:0030490">
    <property type="term" value="P:maturation of SSU-rRNA"/>
    <property type="evidence" value="ECO:0007669"/>
    <property type="project" value="InterPro"/>
</dbReference>